<dbReference type="PIRSF" id="PIRSF005096">
    <property type="entry name" value="GALM"/>
    <property type="match status" value="1"/>
</dbReference>
<dbReference type="AlphaFoldDB" id="A0A380TQX7"/>
<dbReference type="RefSeq" id="WP_115586639.1">
    <property type="nucleotide sequence ID" value="NZ_UFRM01000001.1"/>
</dbReference>
<dbReference type="UniPathway" id="UPA00242"/>
<reference evidence="9 10" key="1">
    <citation type="submission" date="2018-06" db="EMBL/GenBank/DDBJ databases">
        <authorList>
            <consortium name="Pathogen Informatics"/>
            <person name="Doyle S."/>
        </authorList>
    </citation>
    <scope>NUCLEOTIDE SEQUENCE [LARGE SCALE GENOMIC DNA]</scope>
    <source>
        <strain evidence="9 10">NCTC4191</strain>
    </source>
</reference>
<dbReference type="GO" id="GO:0005737">
    <property type="term" value="C:cytoplasm"/>
    <property type="evidence" value="ECO:0007669"/>
    <property type="project" value="TreeGrafter"/>
</dbReference>
<dbReference type="Pfam" id="PF01263">
    <property type="entry name" value="Aldose_epim"/>
    <property type="match status" value="1"/>
</dbReference>
<dbReference type="GO" id="GO:0033499">
    <property type="term" value="P:galactose catabolic process via UDP-galactose, Leloir pathway"/>
    <property type="evidence" value="ECO:0007669"/>
    <property type="project" value="TreeGrafter"/>
</dbReference>
<dbReference type="NCBIfam" id="NF008277">
    <property type="entry name" value="PRK11055.1"/>
    <property type="match status" value="1"/>
</dbReference>
<dbReference type="PANTHER" id="PTHR10091">
    <property type="entry name" value="ALDOSE-1-EPIMERASE"/>
    <property type="match status" value="1"/>
</dbReference>
<dbReference type="Gene3D" id="2.70.98.10">
    <property type="match status" value="1"/>
</dbReference>
<organism evidence="9 10">
    <name type="scientific">Actinobacillus lignieresii</name>
    <dbReference type="NCBI Taxonomy" id="720"/>
    <lineage>
        <taxon>Bacteria</taxon>
        <taxon>Pseudomonadati</taxon>
        <taxon>Pseudomonadota</taxon>
        <taxon>Gammaproteobacteria</taxon>
        <taxon>Pasteurellales</taxon>
        <taxon>Pasteurellaceae</taxon>
        <taxon>Actinobacillus</taxon>
    </lineage>
</organism>
<evidence type="ECO:0000256" key="7">
    <source>
        <dbReference type="PIRSR" id="PIRSR005096-2"/>
    </source>
</evidence>
<name>A0A380TQX7_ACTLI</name>
<dbReference type="CDD" id="cd09019">
    <property type="entry name" value="galactose_mutarotase_like"/>
    <property type="match status" value="1"/>
</dbReference>
<dbReference type="InterPro" id="IPR011013">
    <property type="entry name" value="Gal_mutarotase_sf_dom"/>
</dbReference>
<dbReference type="SUPFAM" id="SSF74650">
    <property type="entry name" value="Galactose mutarotase-like"/>
    <property type="match status" value="1"/>
</dbReference>
<dbReference type="EC" id="5.1.3.3" evidence="5"/>
<keyword evidence="4 5" id="KW-0119">Carbohydrate metabolism</keyword>
<proteinExistence type="inferred from homology"/>
<dbReference type="InterPro" id="IPR014718">
    <property type="entry name" value="GH-type_carb-bd"/>
</dbReference>
<feature type="binding site" evidence="7">
    <location>
        <position position="226"/>
    </location>
    <ligand>
        <name>beta-D-galactose</name>
        <dbReference type="ChEBI" id="CHEBI:27667"/>
    </ligand>
</feature>
<dbReference type="InterPro" id="IPR008183">
    <property type="entry name" value="Aldose_1/G6P_1-epimerase"/>
</dbReference>
<dbReference type="GO" id="GO:0004034">
    <property type="term" value="F:aldose 1-epimerase activity"/>
    <property type="evidence" value="ECO:0007669"/>
    <property type="project" value="UniProtKB-EC"/>
</dbReference>
<protein>
    <recommendedName>
        <fullName evidence="5">Aldose 1-epimerase</fullName>
        <ecNumber evidence="5">5.1.3.3</ecNumber>
    </recommendedName>
</protein>
<evidence type="ECO:0000256" key="3">
    <source>
        <dbReference type="ARBA" id="ARBA00023235"/>
    </source>
</evidence>
<accession>A0A380TQX7</accession>
<comment type="catalytic activity">
    <reaction evidence="5">
        <text>alpha-D-glucose = beta-D-glucose</text>
        <dbReference type="Rhea" id="RHEA:10264"/>
        <dbReference type="ChEBI" id="CHEBI:15903"/>
        <dbReference type="ChEBI" id="CHEBI:17925"/>
        <dbReference type="EC" id="5.1.3.3"/>
    </reaction>
</comment>
<evidence type="ECO:0000313" key="10">
    <source>
        <dbReference type="Proteomes" id="UP000254253"/>
    </source>
</evidence>
<dbReference type="InterPro" id="IPR015443">
    <property type="entry name" value="Aldose_1-epimerase"/>
</dbReference>
<keyword evidence="3 5" id="KW-0413">Isomerase</keyword>
<keyword evidence="10" id="KW-1185">Reference proteome</keyword>
<sequence>MKTFTLENSFLKITLSDFGAAWLSCVVKHPKGEREVLVTTSVENWQNQTAYFGATCGRYANRIANAEYQLNGKTYTLVKNDGKNTLHGGANGADKQIWQAEQLDPQAVKFSRTFADGEQGFGGEVNAIVTYRLNGKEVEIAFEATANQDTPLCFTNHAYFNLLGAGDVLSHQLMINADEYLPVGADGIPILPFKAVAHTGFDFSTPKLIGQDLLKDTDQQLVKGYDHAFKLVKNSAKPTACLTVEDLALELNTSMPALQCYSGNWLGGQPNLSGSTYQDYAGVALEPEFFPDSPNQAELAKFGGITKASERYKHDIRYTFHF</sequence>
<feature type="binding site" evidence="8">
    <location>
        <begin position="157"/>
        <end position="159"/>
    </location>
    <ligand>
        <name>beta-D-galactose</name>
        <dbReference type="ChEBI" id="CHEBI:27667"/>
    </ligand>
</feature>
<feature type="binding site" evidence="8">
    <location>
        <begin position="61"/>
        <end position="62"/>
    </location>
    <ligand>
        <name>beta-D-galactose</name>
        <dbReference type="ChEBI" id="CHEBI:27667"/>
    </ligand>
</feature>
<comment type="similarity">
    <text evidence="2 5">Belongs to the aldose epimerase family.</text>
</comment>
<evidence type="ECO:0000256" key="4">
    <source>
        <dbReference type="ARBA" id="ARBA00023277"/>
    </source>
</evidence>
<dbReference type="GO" id="GO:0030246">
    <property type="term" value="F:carbohydrate binding"/>
    <property type="evidence" value="ECO:0007669"/>
    <property type="project" value="InterPro"/>
</dbReference>
<dbReference type="InterPro" id="IPR047215">
    <property type="entry name" value="Galactose_mutarotase-like"/>
</dbReference>
<evidence type="ECO:0000256" key="6">
    <source>
        <dbReference type="PIRSR" id="PIRSR005096-1"/>
    </source>
</evidence>
<evidence type="ECO:0000256" key="5">
    <source>
        <dbReference type="PIRNR" id="PIRNR005096"/>
    </source>
</evidence>
<comment type="pathway">
    <text evidence="1 5">Carbohydrate metabolism; hexose metabolism.</text>
</comment>
<evidence type="ECO:0000256" key="2">
    <source>
        <dbReference type="ARBA" id="ARBA00006206"/>
    </source>
</evidence>
<evidence type="ECO:0000256" key="1">
    <source>
        <dbReference type="ARBA" id="ARBA00005028"/>
    </source>
</evidence>
<feature type="active site" description="Proton acceptor" evidence="6">
    <location>
        <position position="286"/>
    </location>
</feature>
<dbReference type="EMBL" id="UFRN01000002">
    <property type="protein sequence ID" value="SUT90539.1"/>
    <property type="molecule type" value="Genomic_DNA"/>
</dbReference>
<feature type="active site" description="Proton donor" evidence="6">
    <location>
        <position position="157"/>
    </location>
</feature>
<evidence type="ECO:0000313" key="9">
    <source>
        <dbReference type="EMBL" id="SUT90539.1"/>
    </source>
</evidence>
<evidence type="ECO:0000256" key="8">
    <source>
        <dbReference type="PIRSR" id="PIRSR005096-3"/>
    </source>
</evidence>
<dbReference type="GO" id="GO:0006006">
    <property type="term" value="P:glucose metabolic process"/>
    <property type="evidence" value="ECO:0007669"/>
    <property type="project" value="TreeGrafter"/>
</dbReference>
<dbReference type="Proteomes" id="UP000254253">
    <property type="component" value="Unassembled WGS sequence"/>
</dbReference>
<dbReference type="PANTHER" id="PTHR10091:SF0">
    <property type="entry name" value="GALACTOSE MUTAROTASE"/>
    <property type="match status" value="1"/>
</dbReference>
<gene>
    <name evidence="9" type="primary">galM</name>
    <name evidence="9" type="ORF">NCTC4191_00312</name>
</gene>